<accession>A0AAE3GQY0</accession>
<protein>
    <submittedName>
        <fullName evidence="2">Helix-turn-helix domain-containing protein</fullName>
    </submittedName>
</protein>
<dbReference type="Proteomes" id="UP001204953">
    <property type="component" value="Unassembled WGS sequence"/>
</dbReference>
<feature type="domain" description="HTH cro/C1-type" evidence="1">
    <location>
        <begin position="9"/>
        <end position="65"/>
    </location>
</feature>
<sequence length="119" mass="13933">MSQTFGRIIRQARKDKELSQRELAKLIGVDYTYLSKLENDHAGYPPSEDVIYKLALRLDLNEAELRHLAGRITPDDAKVFEALVKKYKEMPALLRRMRDNPEFTQKLIQETTQLKNEEK</sequence>
<organism evidence="2 3">
    <name type="scientific">Limnofasciculus baicalensis BBK-W-15</name>
    <dbReference type="NCBI Taxonomy" id="2699891"/>
    <lineage>
        <taxon>Bacteria</taxon>
        <taxon>Bacillati</taxon>
        <taxon>Cyanobacteriota</taxon>
        <taxon>Cyanophyceae</taxon>
        <taxon>Coleofasciculales</taxon>
        <taxon>Coleofasciculaceae</taxon>
        <taxon>Limnofasciculus</taxon>
        <taxon>Limnofasciculus baicalensis</taxon>
    </lineage>
</organism>
<evidence type="ECO:0000313" key="3">
    <source>
        <dbReference type="Proteomes" id="UP001204953"/>
    </source>
</evidence>
<dbReference type="GO" id="GO:0003677">
    <property type="term" value="F:DNA binding"/>
    <property type="evidence" value="ECO:0007669"/>
    <property type="project" value="InterPro"/>
</dbReference>
<dbReference type="AlphaFoldDB" id="A0AAE3GQY0"/>
<keyword evidence="3" id="KW-1185">Reference proteome</keyword>
<dbReference type="SUPFAM" id="SSF47413">
    <property type="entry name" value="lambda repressor-like DNA-binding domains"/>
    <property type="match status" value="1"/>
</dbReference>
<dbReference type="Gene3D" id="1.10.260.40">
    <property type="entry name" value="lambda repressor-like DNA-binding domains"/>
    <property type="match status" value="1"/>
</dbReference>
<evidence type="ECO:0000259" key="1">
    <source>
        <dbReference type="PROSITE" id="PS50943"/>
    </source>
</evidence>
<comment type="caution">
    <text evidence="2">The sequence shown here is derived from an EMBL/GenBank/DDBJ whole genome shotgun (WGS) entry which is preliminary data.</text>
</comment>
<dbReference type="CDD" id="cd00093">
    <property type="entry name" value="HTH_XRE"/>
    <property type="match status" value="1"/>
</dbReference>
<dbReference type="RefSeq" id="WP_254011239.1">
    <property type="nucleotide sequence ID" value="NZ_JAMZMM010000055.1"/>
</dbReference>
<name>A0AAE3GQY0_9CYAN</name>
<evidence type="ECO:0000313" key="2">
    <source>
        <dbReference type="EMBL" id="MCP2728442.1"/>
    </source>
</evidence>
<proteinExistence type="predicted"/>
<dbReference type="Pfam" id="PF01381">
    <property type="entry name" value="HTH_3"/>
    <property type="match status" value="1"/>
</dbReference>
<reference evidence="2" key="1">
    <citation type="submission" date="2022-06" db="EMBL/GenBank/DDBJ databases">
        <title>New cyanobacteria of genus Symplocastrum in benthos of Lake Baikal.</title>
        <authorList>
            <person name="Sorokovikova E."/>
            <person name="Tikhonova I."/>
            <person name="Krasnopeev A."/>
            <person name="Evseev P."/>
            <person name="Gladkikh A."/>
            <person name="Belykh O."/>
        </authorList>
    </citation>
    <scope>NUCLEOTIDE SEQUENCE</scope>
    <source>
        <strain evidence="2">BBK-W-15</strain>
    </source>
</reference>
<dbReference type="PROSITE" id="PS50943">
    <property type="entry name" value="HTH_CROC1"/>
    <property type="match status" value="1"/>
</dbReference>
<dbReference type="SMART" id="SM00530">
    <property type="entry name" value="HTH_XRE"/>
    <property type="match status" value="1"/>
</dbReference>
<gene>
    <name evidence="2" type="ORF">NJ959_08135</name>
</gene>
<dbReference type="EMBL" id="JAMZMM010000055">
    <property type="protein sequence ID" value="MCP2728442.1"/>
    <property type="molecule type" value="Genomic_DNA"/>
</dbReference>
<dbReference type="InterPro" id="IPR010982">
    <property type="entry name" value="Lambda_DNA-bd_dom_sf"/>
</dbReference>
<dbReference type="InterPro" id="IPR001387">
    <property type="entry name" value="Cro/C1-type_HTH"/>
</dbReference>